<gene>
    <name evidence="1" type="ORF">PPRIM_AZ9-3.1.T0090211</name>
</gene>
<protein>
    <submittedName>
        <fullName evidence="1">Uncharacterized protein</fullName>
    </submittedName>
</protein>
<evidence type="ECO:0000313" key="2">
    <source>
        <dbReference type="Proteomes" id="UP000688137"/>
    </source>
</evidence>
<dbReference type="OMA" id="CYELPKI"/>
<dbReference type="AlphaFoldDB" id="A0A8S1JT13"/>
<evidence type="ECO:0000313" key="1">
    <source>
        <dbReference type="EMBL" id="CAD8045185.1"/>
    </source>
</evidence>
<comment type="caution">
    <text evidence="1">The sequence shown here is derived from an EMBL/GenBank/DDBJ whole genome shotgun (WGS) entry which is preliminary data.</text>
</comment>
<name>A0A8S1JT13_PARPR</name>
<accession>A0A8S1JT13</accession>
<dbReference type="EMBL" id="CAJJDM010000006">
    <property type="protein sequence ID" value="CAD8045185.1"/>
    <property type="molecule type" value="Genomic_DNA"/>
</dbReference>
<dbReference type="Proteomes" id="UP000688137">
    <property type="component" value="Unassembled WGS sequence"/>
</dbReference>
<organism evidence="1 2">
    <name type="scientific">Paramecium primaurelia</name>
    <dbReference type="NCBI Taxonomy" id="5886"/>
    <lineage>
        <taxon>Eukaryota</taxon>
        <taxon>Sar</taxon>
        <taxon>Alveolata</taxon>
        <taxon>Ciliophora</taxon>
        <taxon>Intramacronucleata</taxon>
        <taxon>Oligohymenophorea</taxon>
        <taxon>Peniculida</taxon>
        <taxon>Parameciidae</taxon>
        <taxon>Paramecium</taxon>
    </lineage>
</organism>
<reference evidence="1" key="1">
    <citation type="submission" date="2021-01" db="EMBL/GenBank/DDBJ databases">
        <authorList>
            <consortium name="Genoscope - CEA"/>
            <person name="William W."/>
        </authorList>
    </citation>
    <scope>NUCLEOTIDE SEQUENCE</scope>
</reference>
<proteinExistence type="predicted"/>
<keyword evidence="2" id="KW-1185">Reference proteome</keyword>
<sequence length="350" mass="41266">MYDISNIFKRCIEEKITILTGRSSRADRSQLNSSMMMSRVKTKDNHYQFNESNSLNKYDVELSYQTELEYNPKFLIKNREKKEILSDCSECYELPKISLLDQQPIKKYSMCNSQHDSSGMTSRKNTYNKYRSFSNRIKAMKVGYLSLDPDSTYTQEIFKQLSNSSIYQEITKPQLVKYLTKQLGSQASVQRLINLMQLPYSITQAVYRSFLLQIREMSQQQIILLVFNCYDLISKTYLNTRDLFELFKSGGAAQKDADIIFKYLRFQAIRNPFELNNKISIKKKDKNKHQKQVVITMMKEKARRLSELYARKPNQDKNVVTETVFLEIYQNSIPEFFKCLVYILANYNCD</sequence>